<evidence type="ECO:0000313" key="2">
    <source>
        <dbReference type="EMBL" id="CBY15710.1"/>
    </source>
</evidence>
<feature type="compositionally biased region" description="Basic residues" evidence="1">
    <location>
        <begin position="55"/>
        <end position="73"/>
    </location>
</feature>
<accession>E4Y1G6</accession>
<dbReference type="AlphaFoldDB" id="E4Y1G6"/>
<feature type="compositionally biased region" description="Gly residues" evidence="1">
    <location>
        <begin position="114"/>
        <end position="125"/>
    </location>
</feature>
<feature type="region of interest" description="Disordered" evidence="1">
    <location>
        <begin position="37"/>
        <end position="151"/>
    </location>
</feature>
<sequence length="151" mass="16159">MGRKIIFDLADIKRHCISSSCSGSVFIGNLKEKIKLDDRRKAQDKITGSGSEKCHIRKRKGKEPKRPKKKKRVSSSSFGDTTSDQESTKRVGKTENGLIDFSEHSGEQSKNVGNGAGGARNGVGDSGDSTEQSESSGTESSDASSSEEDSS</sequence>
<feature type="compositionally biased region" description="Polar residues" evidence="1">
    <location>
        <begin position="74"/>
        <end position="85"/>
    </location>
</feature>
<name>E4Y1G6_OIKDI</name>
<dbReference type="InParanoid" id="E4Y1G6"/>
<proteinExistence type="predicted"/>
<evidence type="ECO:0000256" key="1">
    <source>
        <dbReference type="SAM" id="MobiDB-lite"/>
    </source>
</evidence>
<feature type="compositionally biased region" description="Low complexity" evidence="1">
    <location>
        <begin position="126"/>
        <end position="144"/>
    </location>
</feature>
<dbReference type="Proteomes" id="UP000001307">
    <property type="component" value="Unassembled WGS sequence"/>
</dbReference>
<dbReference type="EMBL" id="FN653624">
    <property type="protein sequence ID" value="CBY15710.1"/>
    <property type="molecule type" value="Genomic_DNA"/>
</dbReference>
<gene>
    <name evidence="2" type="ORF">GSOID_T00014018001</name>
</gene>
<protein>
    <submittedName>
        <fullName evidence="2">Uncharacterized protein</fullName>
    </submittedName>
</protein>
<organism evidence="2">
    <name type="scientific">Oikopleura dioica</name>
    <name type="common">Tunicate</name>
    <dbReference type="NCBI Taxonomy" id="34765"/>
    <lineage>
        <taxon>Eukaryota</taxon>
        <taxon>Metazoa</taxon>
        <taxon>Chordata</taxon>
        <taxon>Tunicata</taxon>
        <taxon>Appendicularia</taxon>
        <taxon>Copelata</taxon>
        <taxon>Oikopleuridae</taxon>
        <taxon>Oikopleura</taxon>
    </lineage>
</organism>
<evidence type="ECO:0000313" key="3">
    <source>
        <dbReference type="Proteomes" id="UP000001307"/>
    </source>
</evidence>
<keyword evidence="3" id="KW-1185">Reference proteome</keyword>
<reference evidence="2" key="1">
    <citation type="journal article" date="2010" name="Science">
        <title>Plasticity of animal genome architecture unmasked by rapid evolution of a pelagic tunicate.</title>
        <authorList>
            <person name="Denoeud F."/>
            <person name="Henriet S."/>
            <person name="Mungpakdee S."/>
            <person name="Aury J.M."/>
            <person name="Da Silva C."/>
            <person name="Brinkmann H."/>
            <person name="Mikhaleva J."/>
            <person name="Olsen L.C."/>
            <person name="Jubin C."/>
            <person name="Canestro C."/>
            <person name="Bouquet J.M."/>
            <person name="Danks G."/>
            <person name="Poulain J."/>
            <person name="Campsteijn C."/>
            <person name="Adamski M."/>
            <person name="Cross I."/>
            <person name="Yadetie F."/>
            <person name="Muffato M."/>
            <person name="Louis A."/>
            <person name="Butcher S."/>
            <person name="Tsagkogeorga G."/>
            <person name="Konrad A."/>
            <person name="Singh S."/>
            <person name="Jensen M.F."/>
            <person name="Cong E.H."/>
            <person name="Eikeseth-Otteraa H."/>
            <person name="Noel B."/>
            <person name="Anthouard V."/>
            <person name="Porcel B.M."/>
            <person name="Kachouri-Lafond R."/>
            <person name="Nishino A."/>
            <person name="Ugolini M."/>
            <person name="Chourrout P."/>
            <person name="Nishida H."/>
            <person name="Aasland R."/>
            <person name="Huzurbazar S."/>
            <person name="Westhof E."/>
            <person name="Delsuc F."/>
            <person name="Lehrach H."/>
            <person name="Reinhardt R."/>
            <person name="Weissenbach J."/>
            <person name="Roy S.W."/>
            <person name="Artiguenave F."/>
            <person name="Postlethwait J.H."/>
            <person name="Manak J.R."/>
            <person name="Thompson E.M."/>
            <person name="Jaillon O."/>
            <person name="Du Pasquier L."/>
            <person name="Boudinot P."/>
            <person name="Liberles D.A."/>
            <person name="Volff J.N."/>
            <person name="Philippe H."/>
            <person name="Lenhard B."/>
            <person name="Roest Crollius H."/>
            <person name="Wincker P."/>
            <person name="Chourrout D."/>
        </authorList>
    </citation>
    <scope>NUCLEOTIDE SEQUENCE [LARGE SCALE GENOMIC DNA]</scope>
</reference>